<keyword evidence="2" id="KW-0808">Transferase</keyword>
<dbReference type="OrthoDB" id="9815099at2"/>
<proteinExistence type="predicted"/>
<dbReference type="GO" id="GO:0016747">
    <property type="term" value="F:acyltransferase activity, transferring groups other than amino-acyl groups"/>
    <property type="evidence" value="ECO:0007669"/>
    <property type="project" value="InterPro"/>
</dbReference>
<dbReference type="InterPro" id="IPR000182">
    <property type="entry name" value="GNAT_dom"/>
</dbReference>
<sequence length="172" mass="18853">MSRNDITIISETPDYQDIIETMNSEAFGPARFTRAAHLIREEGGHDMALSFIALINSKLVGTIRMTPIAVGEIDAYLLGPIVVSPKFRSLGLGSLLMNHTIEQTRKAGVPFILLVGDEPYYRRFGFSKVSAADFVMPRPVNPERLLALELVNGTIAGVKGLVCHKSQAKRKG</sequence>
<evidence type="ECO:0000313" key="3">
    <source>
        <dbReference type="Proteomes" id="UP000187344"/>
    </source>
</evidence>
<dbReference type="CDD" id="cd04301">
    <property type="entry name" value="NAT_SF"/>
    <property type="match status" value="1"/>
</dbReference>
<dbReference type="Pfam" id="PF00583">
    <property type="entry name" value="Acetyltransf_1"/>
    <property type="match status" value="1"/>
</dbReference>
<gene>
    <name evidence="2" type="ORF">PEB0149_011960</name>
</gene>
<comment type="caution">
    <text evidence="2">The sequence shown here is derived from an EMBL/GenBank/DDBJ whole genome shotgun (WGS) entry which is preliminary data.</text>
</comment>
<feature type="domain" description="N-acetyltransferase" evidence="1">
    <location>
        <begin position="6"/>
        <end position="151"/>
    </location>
</feature>
<evidence type="ECO:0000313" key="2">
    <source>
        <dbReference type="EMBL" id="OLY43761.1"/>
    </source>
</evidence>
<reference evidence="2 3" key="1">
    <citation type="submission" date="2016-12" db="EMBL/GenBank/DDBJ databases">
        <title>Comparative genomics of Bartonella apis.</title>
        <authorList>
            <person name="Engel P."/>
        </authorList>
    </citation>
    <scope>NUCLEOTIDE SEQUENCE [LARGE SCALE GENOMIC DNA]</scope>
    <source>
        <strain evidence="2 3">PEB0149</strain>
    </source>
</reference>
<dbReference type="Proteomes" id="UP000187344">
    <property type="component" value="Unassembled WGS sequence"/>
</dbReference>
<protein>
    <submittedName>
        <fullName evidence="2">Putative N-acetyltransferase YhbS</fullName>
    </submittedName>
</protein>
<dbReference type="PROSITE" id="PS51186">
    <property type="entry name" value="GNAT"/>
    <property type="match status" value="1"/>
</dbReference>
<dbReference type="SUPFAM" id="SSF55729">
    <property type="entry name" value="Acyl-CoA N-acyltransferases (Nat)"/>
    <property type="match status" value="1"/>
</dbReference>
<dbReference type="InterPro" id="IPR016181">
    <property type="entry name" value="Acyl_CoA_acyltransferase"/>
</dbReference>
<organism evidence="2 3">
    <name type="scientific">Bartonella apis</name>
    <dbReference type="NCBI Taxonomy" id="1686310"/>
    <lineage>
        <taxon>Bacteria</taxon>
        <taxon>Pseudomonadati</taxon>
        <taxon>Pseudomonadota</taxon>
        <taxon>Alphaproteobacteria</taxon>
        <taxon>Hyphomicrobiales</taxon>
        <taxon>Bartonellaceae</taxon>
        <taxon>Bartonella</taxon>
    </lineage>
</organism>
<dbReference type="EMBL" id="LXYT01000001">
    <property type="protein sequence ID" value="OLY43761.1"/>
    <property type="molecule type" value="Genomic_DNA"/>
</dbReference>
<name>A0A1R0F9U5_9HYPH</name>
<keyword evidence="3" id="KW-1185">Reference proteome</keyword>
<accession>A0A1R0F9U5</accession>
<dbReference type="Gene3D" id="3.40.630.30">
    <property type="match status" value="1"/>
</dbReference>
<evidence type="ECO:0000259" key="1">
    <source>
        <dbReference type="PROSITE" id="PS51186"/>
    </source>
</evidence>
<dbReference type="AlphaFoldDB" id="A0A1R0F9U5"/>